<sequence>MTRYLSEVSGYYGCQWKPKNNMAAHKEKSYHQMTEILQQRETDCRRLRLSSLFETMPKNDIHIEGYSPSAVRKLRAKTVPPLQNIYEDTIFYPSNWTSPSLTKKQRRERMNKRAASKKPVIAIIDENNNNNNNGFMKKNTAAALRMTEKFETKYHSPQLKRKAFGKHNLIPLPEEKITRSFDESVIEETDEEEEEAQQQVIVRRGSAGERRFRPRSWSE</sequence>
<dbReference type="EnsemblMetazoa" id="CLYHEMT008658.1">
    <property type="protein sequence ID" value="CLYHEMP008658.1"/>
    <property type="gene ID" value="CLYHEMG008658"/>
</dbReference>
<feature type="compositionally biased region" description="Acidic residues" evidence="1">
    <location>
        <begin position="185"/>
        <end position="196"/>
    </location>
</feature>
<reference evidence="2" key="1">
    <citation type="submission" date="2021-01" db="UniProtKB">
        <authorList>
            <consortium name="EnsemblMetazoa"/>
        </authorList>
    </citation>
    <scope>IDENTIFICATION</scope>
</reference>
<evidence type="ECO:0000256" key="1">
    <source>
        <dbReference type="SAM" id="MobiDB-lite"/>
    </source>
</evidence>
<evidence type="ECO:0000313" key="3">
    <source>
        <dbReference type="Proteomes" id="UP000594262"/>
    </source>
</evidence>
<dbReference type="AlphaFoldDB" id="A0A7M5WL43"/>
<organism evidence="2 3">
    <name type="scientific">Clytia hemisphaerica</name>
    <dbReference type="NCBI Taxonomy" id="252671"/>
    <lineage>
        <taxon>Eukaryota</taxon>
        <taxon>Metazoa</taxon>
        <taxon>Cnidaria</taxon>
        <taxon>Hydrozoa</taxon>
        <taxon>Hydroidolina</taxon>
        <taxon>Leptothecata</taxon>
        <taxon>Obeliida</taxon>
        <taxon>Clytiidae</taxon>
        <taxon>Clytia</taxon>
    </lineage>
</organism>
<feature type="compositionally biased region" description="Basic and acidic residues" evidence="1">
    <location>
        <begin position="206"/>
        <end position="219"/>
    </location>
</feature>
<protein>
    <submittedName>
        <fullName evidence="2">Uncharacterized protein</fullName>
    </submittedName>
</protein>
<dbReference type="GeneID" id="136801455"/>
<feature type="region of interest" description="Disordered" evidence="1">
    <location>
        <begin position="185"/>
        <end position="219"/>
    </location>
</feature>
<proteinExistence type="predicted"/>
<dbReference type="Proteomes" id="UP000594262">
    <property type="component" value="Unplaced"/>
</dbReference>
<dbReference type="OrthoDB" id="10636844at2759"/>
<dbReference type="RefSeq" id="XP_066914201.1">
    <property type="nucleotide sequence ID" value="XM_067058100.1"/>
</dbReference>
<evidence type="ECO:0000313" key="2">
    <source>
        <dbReference type="EnsemblMetazoa" id="CLYHEMP008658.1"/>
    </source>
</evidence>
<accession>A0A7M5WL43</accession>
<name>A0A7M5WL43_9CNID</name>
<keyword evidence="3" id="KW-1185">Reference proteome</keyword>